<feature type="region of interest" description="Disordered" evidence="5">
    <location>
        <begin position="373"/>
        <end position="397"/>
    </location>
</feature>
<dbReference type="PANTHER" id="PTHR13778">
    <property type="entry name" value="GLYCOSYLTRANSFERASE 8 DOMAIN-CONTAINING PROTEIN"/>
    <property type="match status" value="1"/>
</dbReference>
<accession>A0A0D2X4H3</accession>
<feature type="region of interest" description="Disordered" evidence="5">
    <location>
        <begin position="419"/>
        <end position="482"/>
    </location>
</feature>
<evidence type="ECO:0008006" key="8">
    <source>
        <dbReference type="Google" id="ProtNLM"/>
    </source>
</evidence>
<dbReference type="Gene3D" id="3.90.550.10">
    <property type="entry name" value="Spore Coat Polysaccharide Biosynthesis Protein SpsA, Chain A"/>
    <property type="match status" value="1"/>
</dbReference>
<evidence type="ECO:0000256" key="4">
    <source>
        <dbReference type="ARBA" id="ARBA00022723"/>
    </source>
</evidence>
<gene>
    <name evidence="6" type="ORF">CAOG_006431</name>
</gene>
<dbReference type="eggNOG" id="ENOG502QTN8">
    <property type="taxonomic scope" value="Eukaryota"/>
</dbReference>
<dbReference type="OrthoDB" id="411524at2759"/>
<keyword evidence="3" id="KW-0808">Transferase</keyword>
<dbReference type="GO" id="GO:0046872">
    <property type="term" value="F:metal ion binding"/>
    <property type="evidence" value="ECO:0007669"/>
    <property type="project" value="UniProtKB-KW"/>
</dbReference>
<proteinExistence type="inferred from homology"/>
<name>A0A0D2X4H3_CAPO3</name>
<dbReference type="InterPro" id="IPR050748">
    <property type="entry name" value="Glycosyltrans_8_dom-fam"/>
</dbReference>
<evidence type="ECO:0000256" key="3">
    <source>
        <dbReference type="ARBA" id="ARBA00022679"/>
    </source>
</evidence>
<evidence type="ECO:0000313" key="7">
    <source>
        <dbReference type="Proteomes" id="UP000008743"/>
    </source>
</evidence>
<comment type="similarity">
    <text evidence="1">Belongs to the glycosyltransferase 8 family.</text>
</comment>
<dbReference type="PhylomeDB" id="A0A0D2X4H3"/>
<dbReference type="GO" id="GO:0005794">
    <property type="term" value="C:Golgi apparatus"/>
    <property type="evidence" value="ECO:0007669"/>
    <property type="project" value="TreeGrafter"/>
</dbReference>
<dbReference type="InterPro" id="IPR002495">
    <property type="entry name" value="Glyco_trans_8"/>
</dbReference>
<keyword evidence="2" id="KW-0328">Glycosyltransferase</keyword>
<evidence type="ECO:0000256" key="5">
    <source>
        <dbReference type="SAM" id="MobiDB-lite"/>
    </source>
</evidence>
<dbReference type="Proteomes" id="UP000008743">
    <property type="component" value="Unassembled WGS sequence"/>
</dbReference>
<dbReference type="AlphaFoldDB" id="A0A0D2X4H3"/>
<dbReference type="SUPFAM" id="SSF53448">
    <property type="entry name" value="Nucleotide-diphospho-sugar transferases"/>
    <property type="match status" value="1"/>
</dbReference>
<keyword evidence="7" id="KW-1185">Reference proteome</keyword>
<evidence type="ECO:0000256" key="1">
    <source>
        <dbReference type="ARBA" id="ARBA00006351"/>
    </source>
</evidence>
<evidence type="ECO:0000313" key="6">
    <source>
        <dbReference type="EMBL" id="KJE96059.1"/>
    </source>
</evidence>
<keyword evidence="4" id="KW-0479">Metal-binding</keyword>
<feature type="compositionally biased region" description="Low complexity" evidence="5">
    <location>
        <begin position="430"/>
        <end position="455"/>
    </location>
</feature>
<protein>
    <recommendedName>
        <fullName evidence="8">Hexosyltransferase</fullName>
    </recommendedName>
</protein>
<feature type="compositionally biased region" description="Basic and acidic residues" evidence="5">
    <location>
        <begin position="377"/>
        <end position="394"/>
    </location>
</feature>
<dbReference type="Pfam" id="PF01501">
    <property type="entry name" value="Glyco_transf_8"/>
    <property type="match status" value="1"/>
</dbReference>
<organism evidence="6 7">
    <name type="scientific">Capsaspora owczarzaki (strain ATCC 30864)</name>
    <dbReference type="NCBI Taxonomy" id="595528"/>
    <lineage>
        <taxon>Eukaryota</taxon>
        <taxon>Filasterea</taxon>
        <taxon>Capsaspora</taxon>
    </lineage>
</organism>
<dbReference type="EMBL" id="KE346370">
    <property type="protein sequence ID" value="KJE96059.1"/>
    <property type="molecule type" value="Genomic_DNA"/>
</dbReference>
<dbReference type="GO" id="GO:0016757">
    <property type="term" value="F:glycosyltransferase activity"/>
    <property type="evidence" value="ECO:0007669"/>
    <property type="project" value="UniProtKB-KW"/>
</dbReference>
<dbReference type="PANTHER" id="PTHR13778:SF47">
    <property type="entry name" value="LIPOPOLYSACCHARIDE 1,3-GALACTOSYLTRANSFERASE"/>
    <property type="match status" value="1"/>
</dbReference>
<dbReference type="InterPro" id="IPR029044">
    <property type="entry name" value="Nucleotide-diphossugar_trans"/>
</dbReference>
<sequence length="482" mass="52819">MLQLLRLTARRRRAALMGAAAVVVLLLVLHTVSKSTMTAGAGGLGGVMNGRYRDNGAFHGEDPTDDTEDLRVPADGLVNIMTAADETTLVGVPALIRSVLGNTNESSRIHFYIAVDSQISAIRLTRWLEGGFQEGEAPAYSIAVMQAEWVEGRFLLRGSTARDDLAAPTNFARYFVLDLFPEMKGRVVYLDADVIVTGNIIDLHNHRIEGRHLAAFFKDCRASFLNFENKRIQAMQLLPKHCGLNAGVYVADLERWNALNVTAQLMFWLELNTREHLFQGEEIGGGSQGPMQIVFNNRRTNLDPAWNIPHLGFARGRRFVRDLEMNVTTGNLFHWAGPAKPWLTTPGALLPNLWAANCVPEPELTDADCPADTAAAIDDKDPDQSASNEREFTKKQCSGMRNARAANLAAKIAVDCDFPVPAAPARRPPARNTRAPAARPGATRNTRAPRPAGATQAARPARNAHAQIREAPRARRPSPNHP</sequence>
<dbReference type="RefSeq" id="XP_004345180.1">
    <property type="nucleotide sequence ID" value="XM_004345130.1"/>
</dbReference>
<dbReference type="InParanoid" id="A0A0D2X4H3"/>
<evidence type="ECO:0000256" key="2">
    <source>
        <dbReference type="ARBA" id="ARBA00022676"/>
    </source>
</evidence>
<reference evidence="7" key="1">
    <citation type="submission" date="2011-02" db="EMBL/GenBank/DDBJ databases">
        <title>The Genome Sequence of Capsaspora owczarzaki ATCC 30864.</title>
        <authorList>
            <person name="Russ C."/>
            <person name="Cuomo C."/>
            <person name="Burger G."/>
            <person name="Gray M.W."/>
            <person name="Holland P.W.H."/>
            <person name="King N."/>
            <person name="Lang F.B.F."/>
            <person name="Roger A.J."/>
            <person name="Ruiz-Trillo I."/>
            <person name="Young S.K."/>
            <person name="Zeng Q."/>
            <person name="Gargeya S."/>
            <person name="Alvarado L."/>
            <person name="Berlin A."/>
            <person name="Chapman S.B."/>
            <person name="Chen Z."/>
            <person name="Freedman E."/>
            <person name="Gellesch M."/>
            <person name="Goldberg J."/>
            <person name="Griggs A."/>
            <person name="Gujja S."/>
            <person name="Heilman E."/>
            <person name="Heiman D."/>
            <person name="Howarth C."/>
            <person name="Mehta T."/>
            <person name="Neiman D."/>
            <person name="Pearson M."/>
            <person name="Roberts A."/>
            <person name="Saif S."/>
            <person name="Shea T."/>
            <person name="Shenoy N."/>
            <person name="Sisk P."/>
            <person name="Stolte C."/>
            <person name="Sykes S."/>
            <person name="White J."/>
            <person name="Yandava C."/>
            <person name="Haas B."/>
            <person name="Nusbaum C."/>
            <person name="Birren B."/>
        </authorList>
    </citation>
    <scope>NUCLEOTIDE SEQUENCE</scope>
    <source>
        <strain evidence="7">ATCC 30864</strain>
    </source>
</reference>